<dbReference type="Pfam" id="PF13649">
    <property type="entry name" value="Methyltransf_25"/>
    <property type="match status" value="1"/>
</dbReference>
<dbReference type="GO" id="GO:0008168">
    <property type="term" value="F:methyltransferase activity"/>
    <property type="evidence" value="ECO:0007669"/>
    <property type="project" value="UniProtKB-KW"/>
</dbReference>
<dbReference type="CDD" id="cd02440">
    <property type="entry name" value="AdoMet_MTases"/>
    <property type="match status" value="1"/>
</dbReference>
<keyword evidence="2" id="KW-0808">Transferase</keyword>
<name>A0A9Q3VYS9_9ACTN</name>
<sequence>MDVARGSDDDQAARWKGPGGNAWVELQTVMDEMFKPLEELLVDAVTGADAGRVLDVGCGTGGVTLAVARRLGPAGRCVGVDISEPVIAAARSRAERDGTPASFVLGDAQDHAFEHAAFDAVISRFGVMFFSDSVRAFANLRRAARDEALLRFVAWRGPAENPFMTTAERAAAPLLPGLPVRRPDEPGQFAFADPDRIHRVLAESGWAGIDIRPLDVACALPESELVHYLTRLGPVGLALGGVDEQTRARVIDTVRAAFDPFVQGTEVRFTAACWLVDAHAPAVSAAG</sequence>
<dbReference type="PANTHER" id="PTHR43591:SF24">
    <property type="entry name" value="2-METHOXY-6-POLYPRENYL-1,4-BENZOQUINOL METHYLASE, MITOCHONDRIAL"/>
    <property type="match status" value="1"/>
</dbReference>
<protein>
    <submittedName>
        <fullName evidence="2">Methyltransferase domain-containing protein</fullName>
    </submittedName>
</protein>
<accession>A0A9Q3VYS9</accession>
<evidence type="ECO:0000313" key="3">
    <source>
        <dbReference type="Proteomes" id="UP001108029"/>
    </source>
</evidence>
<dbReference type="RefSeq" id="WP_232654997.1">
    <property type="nucleotide sequence ID" value="NZ_JAJSBI010000035.1"/>
</dbReference>
<dbReference type="SUPFAM" id="SSF53335">
    <property type="entry name" value="S-adenosyl-L-methionine-dependent methyltransferases"/>
    <property type="match status" value="1"/>
</dbReference>
<dbReference type="GO" id="GO:0032259">
    <property type="term" value="P:methylation"/>
    <property type="evidence" value="ECO:0007669"/>
    <property type="project" value="UniProtKB-KW"/>
</dbReference>
<keyword evidence="2" id="KW-0489">Methyltransferase</keyword>
<proteinExistence type="predicted"/>
<dbReference type="Gene3D" id="3.40.50.150">
    <property type="entry name" value="Vaccinia Virus protein VP39"/>
    <property type="match status" value="1"/>
</dbReference>
<dbReference type="Proteomes" id="UP001108029">
    <property type="component" value="Unassembled WGS sequence"/>
</dbReference>
<comment type="caution">
    <text evidence="2">The sequence shown here is derived from an EMBL/GenBank/DDBJ whole genome shotgun (WGS) entry which is preliminary data.</text>
</comment>
<dbReference type="PANTHER" id="PTHR43591">
    <property type="entry name" value="METHYLTRANSFERASE"/>
    <property type="match status" value="1"/>
</dbReference>
<feature type="domain" description="Methyltransferase" evidence="1">
    <location>
        <begin position="53"/>
        <end position="145"/>
    </location>
</feature>
<gene>
    <name evidence="2" type="ORF">LJ657_42155</name>
</gene>
<dbReference type="InterPro" id="IPR029063">
    <property type="entry name" value="SAM-dependent_MTases_sf"/>
</dbReference>
<evidence type="ECO:0000313" key="2">
    <source>
        <dbReference type="EMBL" id="MCD9880058.1"/>
    </source>
</evidence>
<evidence type="ECO:0000259" key="1">
    <source>
        <dbReference type="Pfam" id="PF13649"/>
    </source>
</evidence>
<organism evidence="2 3">
    <name type="scientific">Streptomyces guryensis</name>
    <dbReference type="NCBI Taxonomy" id="2886947"/>
    <lineage>
        <taxon>Bacteria</taxon>
        <taxon>Bacillati</taxon>
        <taxon>Actinomycetota</taxon>
        <taxon>Actinomycetes</taxon>
        <taxon>Kitasatosporales</taxon>
        <taxon>Streptomycetaceae</taxon>
        <taxon>Streptomyces</taxon>
    </lineage>
</organism>
<reference evidence="2" key="1">
    <citation type="submission" date="2021-12" db="EMBL/GenBank/DDBJ databases">
        <authorList>
            <person name="Lee J.-H."/>
            <person name="Kim S.-B."/>
        </authorList>
    </citation>
    <scope>NUCLEOTIDE SEQUENCE</scope>
    <source>
        <strain evidence="2">NR30</strain>
    </source>
</reference>
<dbReference type="InterPro" id="IPR041698">
    <property type="entry name" value="Methyltransf_25"/>
</dbReference>
<dbReference type="EMBL" id="JAJSBI010000035">
    <property type="protein sequence ID" value="MCD9880058.1"/>
    <property type="molecule type" value="Genomic_DNA"/>
</dbReference>
<dbReference type="AlphaFoldDB" id="A0A9Q3VYS9"/>
<keyword evidence="3" id="KW-1185">Reference proteome</keyword>